<dbReference type="RefSeq" id="WP_248939832.1">
    <property type="nucleotide sequence ID" value="NZ_JAKIKS010000026.1"/>
</dbReference>
<evidence type="ECO:0000313" key="1">
    <source>
        <dbReference type="EMBL" id="MCL1124554.1"/>
    </source>
</evidence>
<accession>A0ABT0LAG7</accession>
<comment type="caution">
    <text evidence="1">The sequence shown here is derived from an EMBL/GenBank/DDBJ whole genome shotgun (WGS) entry which is preliminary data.</text>
</comment>
<dbReference type="InterPro" id="IPR011050">
    <property type="entry name" value="Pectin_lyase_fold/virulence"/>
</dbReference>
<dbReference type="EMBL" id="JAKIKS010000026">
    <property type="protein sequence ID" value="MCL1124554.1"/>
    <property type="molecule type" value="Genomic_DNA"/>
</dbReference>
<protein>
    <submittedName>
        <fullName evidence="1">Uncharacterized protein</fullName>
    </submittedName>
</protein>
<gene>
    <name evidence="1" type="ORF">L2764_08710</name>
</gene>
<name>A0ABT0LAG7_9GAMM</name>
<organism evidence="1 2">
    <name type="scientific">Shewanella surugensis</name>
    <dbReference type="NCBI Taxonomy" id="212020"/>
    <lineage>
        <taxon>Bacteria</taxon>
        <taxon>Pseudomonadati</taxon>
        <taxon>Pseudomonadota</taxon>
        <taxon>Gammaproteobacteria</taxon>
        <taxon>Alteromonadales</taxon>
        <taxon>Shewanellaceae</taxon>
        <taxon>Shewanella</taxon>
    </lineage>
</organism>
<proteinExistence type="predicted"/>
<dbReference type="InterPro" id="IPR012334">
    <property type="entry name" value="Pectin_lyas_fold"/>
</dbReference>
<dbReference type="Proteomes" id="UP001203423">
    <property type="component" value="Unassembled WGS sequence"/>
</dbReference>
<keyword evidence="2" id="KW-1185">Reference proteome</keyword>
<evidence type="ECO:0000313" key="2">
    <source>
        <dbReference type="Proteomes" id="UP001203423"/>
    </source>
</evidence>
<dbReference type="Gene3D" id="2.160.20.10">
    <property type="entry name" value="Single-stranded right-handed beta-helix, Pectin lyase-like"/>
    <property type="match status" value="1"/>
</dbReference>
<reference evidence="1 2" key="1">
    <citation type="submission" date="2022-01" db="EMBL/GenBank/DDBJ databases">
        <title>Whole genome-based taxonomy of the Shewanellaceae.</title>
        <authorList>
            <person name="Martin-Rodriguez A.J."/>
        </authorList>
    </citation>
    <scope>NUCLEOTIDE SEQUENCE [LARGE SCALE GENOMIC DNA]</scope>
    <source>
        <strain evidence="1 2">DSM 17177</strain>
    </source>
</reference>
<sequence length="845" mass="91750">MLIPASAVNGVSINVFNEFSVSGRKLIIYNGSRETGGSVNGDAAGLIVIESTVLSLADNIEILGAPADLLLVSRGANKTLNCYQCSFENVGRLTLTVAGYNSVSTIQSGGDIGRLTTSYNGVVDINQLLAPGVQSLEVIADRVLTNGIIDLNLTADSHPEGGFIIHPQGSKIVGSGGINIYAGDISIKYADLTVTNVEVSEHSLTVNGQLSAASIAIISSQHITLDPASQLNTSSDLLATSTHNDRFYAPIEGIYIQSIKARSSTVDHGVSLNGRLMSDNIISIKSLDNINQNASIVTGDLRLMSVDDIVQQGYIQASVVEMAARRLINTATIETSTLNVETQYNIHNSFGGDITAKTAVLKSQQGYVVNGSRSQYQSYPLTTQALPISTDLTSFLHGIYYDVQESGTKASKLSAHIRANSLSIDAKAIENINPYSLTRPSSTSWDAGIMINNSQAQQVSIQVENHMALKASQYILNASAIMGLNQAGQFTVNTPKLSNERYRIQLENYIFNQTTLSDDTSVDHDRANVGTTTKVIAYSPPARLYSFGKLLFSNGNDGNDVKEQLINEMSYFEVFADSHFYKTQIQSIGLEITENYDAVTLSNVKDCLRYRTCDGDNISTVAEAETLTAFGGNVYGIDNSLPSQSDLEIGNINGQNAAVKRVVDAYLEPFFYDEVRKVRGEYTKVRGHATSVRIEGDLLKFTVVECEEFIDGGGAKDERCGWFPREQSIPELLGEEAKDREVGDTGYTDTQFVAASIEYVKTLPLQEDVLNARLEAIREPHMSVTFSRFVGHTFDVYSISGTTVNIHFLQTVELFISVSRGRGEADYTDPASVSISIDELMTYLP</sequence>
<dbReference type="SUPFAM" id="SSF51126">
    <property type="entry name" value="Pectin lyase-like"/>
    <property type="match status" value="1"/>
</dbReference>